<evidence type="ECO:0000313" key="2">
    <source>
        <dbReference type="EMBL" id="MBK3519236.1"/>
    </source>
</evidence>
<dbReference type="Gene3D" id="2.60.120.260">
    <property type="entry name" value="Galactose-binding domain-like"/>
    <property type="match status" value="1"/>
</dbReference>
<gene>
    <name evidence="2" type="ORF">JIV24_17945</name>
</gene>
<dbReference type="Pfam" id="PF13472">
    <property type="entry name" value="Lipase_GDSL_2"/>
    <property type="match status" value="1"/>
</dbReference>
<dbReference type="InterPro" id="IPR036514">
    <property type="entry name" value="SGNH_hydro_sf"/>
</dbReference>
<sequence>MFRLNCLLLVIVLLFTSCDKKQNRVATYRNVDIKDTKIKVKGANYVDRSGEHLCWSRFPEEVLSMPSTQSMFNADKARTNSGVRMQFKTKSDRVKLVFLPQLGDNRGAAFAINQNGQPTQTFEFNAQESSQQMTIEVVNQHPGLSTYFEVVMPSWANVALNSMELWGTSELEELADDSKPVYLAIGNSITHGVGQGSATYLTYPYLVAKSLGYDYYNLAVGGAKVSQAIADMTDELPKADLITILIGYNDLIFSGKTVAEYITAYESYLRSIRNNHPYAKIYCITLTYTKAEKSEKTGITPDQYRLALRNFIYHEQSKGDKRLFLIEGDEISSVENLRDDNPNDKVHFSIKGAELFAKELIEIIGE</sequence>
<dbReference type="EMBL" id="JAENRR010000058">
    <property type="protein sequence ID" value="MBK3519236.1"/>
    <property type="molecule type" value="Genomic_DNA"/>
</dbReference>
<keyword evidence="3" id="KW-1185">Reference proteome</keyword>
<dbReference type="InterPro" id="IPR013830">
    <property type="entry name" value="SGNH_hydro"/>
</dbReference>
<organism evidence="2 3">
    <name type="scientific">Carboxylicivirga marina</name>
    <dbReference type="NCBI Taxonomy" id="2800988"/>
    <lineage>
        <taxon>Bacteria</taxon>
        <taxon>Pseudomonadati</taxon>
        <taxon>Bacteroidota</taxon>
        <taxon>Bacteroidia</taxon>
        <taxon>Marinilabiliales</taxon>
        <taxon>Marinilabiliaceae</taxon>
        <taxon>Carboxylicivirga</taxon>
    </lineage>
</organism>
<feature type="domain" description="SGNH hydrolase-type esterase" evidence="1">
    <location>
        <begin position="184"/>
        <end position="354"/>
    </location>
</feature>
<dbReference type="PROSITE" id="PS51257">
    <property type="entry name" value="PROKAR_LIPOPROTEIN"/>
    <property type="match status" value="1"/>
</dbReference>
<accession>A0ABS1HNR2</accession>
<dbReference type="CDD" id="cd00229">
    <property type="entry name" value="SGNH_hydrolase"/>
    <property type="match status" value="1"/>
</dbReference>
<dbReference type="Proteomes" id="UP000605676">
    <property type="component" value="Unassembled WGS sequence"/>
</dbReference>
<proteinExistence type="predicted"/>
<dbReference type="GO" id="GO:0016787">
    <property type="term" value="F:hydrolase activity"/>
    <property type="evidence" value="ECO:0007669"/>
    <property type="project" value="UniProtKB-KW"/>
</dbReference>
<comment type="caution">
    <text evidence="2">The sequence shown here is derived from an EMBL/GenBank/DDBJ whole genome shotgun (WGS) entry which is preliminary data.</text>
</comment>
<dbReference type="PANTHER" id="PTHR30383">
    <property type="entry name" value="THIOESTERASE 1/PROTEASE 1/LYSOPHOSPHOLIPASE L1"/>
    <property type="match status" value="1"/>
</dbReference>
<evidence type="ECO:0000259" key="1">
    <source>
        <dbReference type="Pfam" id="PF13472"/>
    </source>
</evidence>
<reference evidence="2 3" key="1">
    <citation type="submission" date="2021-01" db="EMBL/GenBank/DDBJ databases">
        <title>Carboxyliciviraga sp.nov., isolated from coastal sediments.</title>
        <authorList>
            <person name="Lu D."/>
            <person name="Zhang T."/>
        </authorList>
    </citation>
    <scope>NUCLEOTIDE SEQUENCE [LARGE SCALE GENOMIC DNA]</scope>
    <source>
        <strain evidence="2 3">N1Y132</strain>
    </source>
</reference>
<dbReference type="Gene3D" id="3.40.50.1110">
    <property type="entry name" value="SGNH hydrolase"/>
    <property type="match status" value="1"/>
</dbReference>
<dbReference type="SUPFAM" id="SSF52266">
    <property type="entry name" value="SGNH hydrolase"/>
    <property type="match status" value="1"/>
</dbReference>
<dbReference type="InterPro" id="IPR051532">
    <property type="entry name" value="Ester_Hydrolysis_Enzymes"/>
</dbReference>
<evidence type="ECO:0000313" key="3">
    <source>
        <dbReference type="Proteomes" id="UP000605676"/>
    </source>
</evidence>
<name>A0ABS1HNR2_9BACT</name>
<keyword evidence="2" id="KW-0378">Hydrolase</keyword>
<protein>
    <submittedName>
        <fullName evidence="2">SGNH/GDSL hydrolase family protein</fullName>
    </submittedName>
</protein>
<dbReference type="RefSeq" id="WP_200466456.1">
    <property type="nucleotide sequence ID" value="NZ_JAENRR010000058.1"/>
</dbReference>